<feature type="transmembrane region" description="Helical" evidence="7">
    <location>
        <begin position="7"/>
        <end position="27"/>
    </location>
</feature>
<dbReference type="GO" id="GO:0000139">
    <property type="term" value="C:Golgi membrane"/>
    <property type="evidence" value="ECO:0007669"/>
    <property type="project" value="UniProtKB-SubCell"/>
</dbReference>
<reference evidence="8" key="2">
    <citation type="journal article" date="2007" name="Science">
        <title>Draft genome sequence of the sexually transmitted pathogen Trichomonas vaginalis.</title>
        <authorList>
            <person name="Carlton J.M."/>
            <person name="Hirt R.P."/>
            <person name="Silva J.C."/>
            <person name="Delcher A.L."/>
            <person name="Schatz M."/>
            <person name="Zhao Q."/>
            <person name="Wortman J.R."/>
            <person name="Bidwell S.L."/>
            <person name="Alsmark U.C.M."/>
            <person name="Besteiro S."/>
            <person name="Sicheritz-Ponten T."/>
            <person name="Noel C.J."/>
            <person name="Dacks J.B."/>
            <person name="Foster P.G."/>
            <person name="Simillion C."/>
            <person name="Van de Peer Y."/>
            <person name="Miranda-Saavedra D."/>
            <person name="Barton G.J."/>
            <person name="Westrop G.D."/>
            <person name="Mueller S."/>
            <person name="Dessi D."/>
            <person name="Fiori P.L."/>
            <person name="Ren Q."/>
            <person name="Paulsen I."/>
            <person name="Zhang H."/>
            <person name="Bastida-Corcuera F.D."/>
            <person name="Simoes-Barbosa A."/>
            <person name="Brown M.T."/>
            <person name="Hayes R.D."/>
            <person name="Mukherjee M."/>
            <person name="Okumura C.Y."/>
            <person name="Schneider R."/>
            <person name="Smith A.J."/>
            <person name="Vanacova S."/>
            <person name="Villalvazo M."/>
            <person name="Haas B.J."/>
            <person name="Pertea M."/>
            <person name="Feldblyum T.V."/>
            <person name="Utterback T.R."/>
            <person name="Shu C.L."/>
            <person name="Osoegawa K."/>
            <person name="de Jong P.J."/>
            <person name="Hrdy I."/>
            <person name="Horvathova L."/>
            <person name="Zubacova Z."/>
            <person name="Dolezal P."/>
            <person name="Malik S.B."/>
            <person name="Logsdon J.M. Jr."/>
            <person name="Henze K."/>
            <person name="Gupta A."/>
            <person name="Wang C.C."/>
            <person name="Dunne R.L."/>
            <person name="Upcroft J.A."/>
            <person name="Upcroft P."/>
            <person name="White O."/>
            <person name="Salzberg S.L."/>
            <person name="Tang P."/>
            <person name="Chiu C.-H."/>
            <person name="Lee Y.-S."/>
            <person name="Embley T.M."/>
            <person name="Coombs G.H."/>
            <person name="Mottram J.C."/>
            <person name="Tachezy J."/>
            <person name="Fraser-Liggett C.M."/>
            <person name="Johnson P.J."/>
        </authorList>
    </citation>
    <scope>NUCLEOTIDE SEQUENCE [LARGE SCALE GENOMIC DNA]</scope>
    <source>
        <strain evidence="8">G3</strain>
    </source>
</reference>
<keyword evidence="3 7" id="KW-1133">Transmembrane helix</keyword>
<evidence type="ECO:0000313" key="8">
    <source>
        <dbReference type="EMBL" id="EAX92325.1"/>
    </source>
</evidence>
<comment type="subcellular location">
    <subcellularLocation>
        <location evidence="1">Golgi apparatus membrane</location>
        <topology evidence="1">Multi-pass membrane protein</topology>
    </subcellularLocation>
</comment>
<dbReference type="OrthoDB" id="204784at2759"/>
<accession>A2FRZ7</accession>
<reference evidence="8" key="1">
    <citation type="submission" date="2006-10" db="EMBL/GenBank/DDBJ databases">
        <authorList>
            <person name="Amadeo P."/>
            <person name="Zhao Q."/>
            <person name="Wortman J."/>
            <person name="Fraser-Liggett C."/>
            <person name="Carlton J."/>
        </authorList>
    </citation>
    <scope>NUCLEOTIDE SEQUENCE</scope>
    <source>
        <strain evidence="8">G3</strain>
    </source>
</reference>
<dbReference type="VEuPathDB" id="TrichDB:TVAG_200610"/>
<dbReference type="AlphaFoldDB" id="A2FRZ7"/>
<evidence type="ECO:0000256" key="7">
    <source>
        <dbReference type="SAM" id="Phobius"/>
    </source>
</evidence>
<evidence type="ECO:0000256" key="4">
    <source>
        <dbReference type="ARBA" id="ARBA00023034"/>
    </source>
</evidence>
<dbReference type="InterPro" id="IPR007305">
    <property type="entry name" value="Vesicle_transpt_Got1/SFT2"/>
</dbReference>
<comment type="similarity">
    <text evidence="6">Belongs to the GOT1 family.</text>
</comment>
<evidence type="ECO:0000256" key="2">
    <source>
        <dbReference type="ARBA" id="ARBA00022692"/>
    </source>
</evidence>
<dbReference type="Pfam" id="PF04178">
    <property type="entry name" value="Got1"/>
    <property type="match status" value="1"/>
</dbReference>
<organism evidence="8 9">
    <name type="scientific">Trichomonas vaginalis (strain ATCC PRA-98 / G3)</name>
    <dbReference type="NCBI Taxonomy" id="412133"/>
    <lineage>
        <taxon>Eukaryota</taxon>
        <taxon>Metamonada</taxon>
        <taxon>Parabasalia</taxon>
        <taxon>Trichomonadida</taxon>
        <taxon>Trichomonadidae</taxon>
        <taxon>Trichomonas</taxon>
    </lineage>
</organism>
<keyword evidence="9" id="KW-1185">Reference proteome</keyword>
<keyword evidence="4" id="KW-0333">Golgi apparatus</keyword>
<dbReference type="PANTHER" id="PTHR21493:SF9">
    <property type="entry name" value="GOLGI TRANSPORT PROTEIN 1-RELATED"/>
    <property type="match status" value="1"/>
</dbReference>
<evidence type="ECO:0000256" key="5">
    <source>
        <dbReference type="ARBA" id="ARBA00023136"/>
    </source>
</evidence>
<dbReference type="Proteomes" id="UP000001542">
    <property type="component" value="Unassembled WGS sequence"/>
</dbReference>
<keyword evidence="2 7" id="KW-0812">Transmembrane</keyword>
<dbReference type="GO" id="GO:0005829">
    <property type="term" value="C:cytosol"/>
    <property type="evidence" value="ECO:0007669"/>
    <property type="project" value="GOC"/>
</dbReference>
<dbReference type="GO" id="GO:0006888">
    <property type="term" value="P:endoplasmic reticulum to Golgi vesicle-mediated transport"/>
    <property type="evidence" value="ECO:0007669"/>
    <property type="project" value="InterPro"/>
</dbReference>
<name>A2FRZ7_TRIV3</name>
<evidence type="ECO:0000256" key="3">
    <source>
        <dbReference type="ARBA" id="ARBA00022989"/>
    </source>
</evidence>
<dbReference type="STRING" id="5722.A2FRZ7"/>
<dbReference type="OMA" id="MWLTDAQ"/>
<sequence length="128" mass="14206">MNEMQKIGAGCLGIGVVLFFLGVLMLLDRALLIMSNILILMSVVMLMGVQGFLQFVIQKDKLRGTVTFSTGIIFIFAKIPVVGIVLEVIGAYWLFGGMIPFLKSFLLKLPILSMILPFLTRQKEELPL</sequence>
<keyword evidence="5 7" id="KW-0472">Membrane</keyword>
<feature type="transmembrane region" description="Helical" evidence="7">
    <location>
        <begin position="33"/>
        <end position="56"/>
    </location>
</feature>
<dbReference type="PANTHER" id="PTHR21493">
    <property type="entry name" value="CGI-141-RELATED/LIPASE CONTAINING PROTEIN"/>
    <property type="match status" value="1"/>
</dbReference>
<protein>
    <recommendedName>
        <fullName evidence="10">Got1-like family protein</fullName>
    </recommendedName>
</protein>
<dbReference type="InParanoid" id="A2FRZ7"/>
<evidence type="ECO:0008006" key="10">
    <source>
        <dbReference type="Google" id="ProtNLM"/>
    </source>
</evidence>
<evidence type="ECO:0000256" key="6">
    <source>
        <dbReference type="ARBA" id="ARBA00025799"/>
    </source>
</evidence>
<evidence type="ECO:0000313" key="9">
    <source>
        <dbReference type="Proteomes" id="UP000001542"/>
    </source>
</evidence>
<gene>
    <name evidence="8" type="ORF">TVAG_200610</name>
</gene>
<dbReference type="FunCoup" id="A2FRZ7">
    <property type="interactions" value="461"/>
</dbReference>
<proteinExistence type="inferred from homology"/>
<dbReference type="EMBL" id="DS113973">
    <property type="protein sequence ID" value="EAX92325.1"/>
    <property type="molecule type" value="Genomic_DNA"/>
</dbReference>
<dbReference type="InterPro" id="IPR045176">
    <property type="entry name" value="Got1"/>
</dbReference>
<evidence type="ECO:0000256" key="1">
    <source>
        <dbReference type="ARBA" id="ARBA00004653"/>
    </source>
</evidence>
<dbReference type="eggNOG" id="KOG1743">
    <property type="taxonomic scope" value="Eukaryota"/>
</dbReference>
<feature type="transmembrane region" description="Helical" evidence="7">
    <location>
        <begin position="68"/>
        <end position="95"/>
    </location>
</feature>
<dbReference type="GO" id="GO:0042147">
    <property type="term" value="P:retrograde transport, endosome to Golgi"/>
    <property type="evidence" value="ECO:0007669"/>
    <property type="project" value="InterPro"/>
</dbReference>